<name>A0ABU6XXP5_9FABA</name>
<gene>
    <name evidence="2" type="ORF">PIB30_096464</name>
</gene>
<evidence type="ECO:0000313" key="2">
    <source>
        <dbReference type="EMBL" id="MED6201583.1"/>
    </source>
</evidence>
<keyword evidence="1" id="KW-1133">Transmembrane helix</keyword>
<keyword evidence="3" id="KW-1185">Reference proteome</keyword>
<accession>A0ABU6XXP5</accession>
<proteinExistence type="predicted"/>
<dbReference type="EMBL" id="JASCZI010213738">
    <property type="protein sequence ID" value="MED6201583.1"/>
    <property type="molecule type" value="Genomic_DNA"/>
</dbReference>
<protein>
    <submittedName>
        <fullName evidence="2">Uncharacterized protein</fullName>
    </submittedName>
</protein>
<feature type="non-terminal residue" evidence="2">
    <location>
        <position position="226"/>
    </location>
</feature>
<reference evidence="2 3" key="1">
    <citation type="journal article" date="2023" name="Plants (Basel)">
        <title>Bridging the Gap: Combining Genomics and Transcriptomics Approaches to Understand Stylosanthes scabra, an Orphan Legume from the Brazilian Caatinga.</title>
        <authorList>
            <person name="Ferreira-Neto J.R.C."/>
            <person name="da Silva M.D."/>
            <person name="Binneck E."/>
            <person name="de Melo N.F."/>
            <person name="da Silva R.H."/>
            <person name="de Melo A.L.T.M."/>
            <person name="Pandolfi V."/>
            <person name="Bustamante F.O."/>
            <person name="Brasileiro-Vidal A.C."/>
            <person name="Benko-Iseppon A.M."/>
        </authorList>
    </citation>
    <scope>NUCLEOTIDE SEQUENCE [LARGE SCALE GENOMIC DNA]</scope>
    <source>
        <tissue evidence="2">Leaves</tissue>
    </source>
</reference>
<evidence type="ECO:0000256" key="1">
    <source>
        <dbReference type="SAM" id="Phobius"/>
    </source>
</evidence>
<feature type="transmembrane region" description="Helical" evidence="1">
    <location>
        <begin position="122"/>
        <end position="146"/>
    </location>
</feature>
<keyword evidence="1" id="KW-0472">Membrane</keyword>
<feature type="transmembrane region" description="Helical" evidence="1">
    <location>
        <begin position="176"/>
        <end position="198"/>
    </location>
</feature>
<sequence length="226" mass="25302">MAGMVEDDIVVVAAIVEEDDREIPCESLSALLRYSQPLKSQRPLLWFSFSQPLSDLNFTRQLQSPAMAGSSSVGDLRERLTFDKLAEKWLEWYIKMILQVGREIDDVRIADITEVVVAYGKMVVYVLAKLCGAVAIIMATLMMLAASTFSKSKQEEKVEEKEESYITEVVVAYGKMVVYVLAKLCGAVAIIMATLMMLAASTFSKSKQEEKVEEKEESCHISHCYC</sequence>
<evidence type="ECO:0000313" key="3">
    <source>
        <dbReference type="Proteomes" id="UP001341840"/>
    </source>
</evidence>
<dbReference type="Proteomes" id="UP001341840">
    <property type="component" value="Unassembled WGS sequence"/>
</dbReference>
<keyword evidence="1" id="KW-0812">Transmembrane</keyword>
<comment type="caution">
    <text evidence="2">The sequence shown here is derived from an EMBL/GenBank/DDBJ whole genome shotgun (WGS) entry which is preliminary data.</text>
</comment>
<organism evidence="2 3">
    <name type="scientific">Stylosanthes scabra</name>
    <dbReference type="NCBI Taxonomy" id="79078"/>
    <lineage>
        <taxon>Eukaryota</taxon>
        <taxon>Viridiplantae</taxon>
        <taxon>Streptophyta</taxon>
        <taxon>Embryophyta</taxon>
        <taxon>Tracheophyta</taxon>
        <taxon>Spermatophyta</taxon>
        <taxon>Magnoliopsida</taxon>
        <taxon>eudicotyledons</taxon>
        <taxon>Gunneridae</taxon>
        <taxon>Pentapetalae</taxon>
        <taxon>rosids</taxon>
        <taxon>fabids</taxon>
        <taxon>Fabales</taxon>
        <taxon>Fabaceae</taxon>
        <taxon>Papilionoideae</taxon>
        <taxon>50 kb inversion clade</taxon>
        <taxon>dalbergioids sensu lato</taxon>
        <taxon>Dalbergieae</taxon>
        <taxon>Pterocarpus clade</taxon>
        <taxon>Stylosanthes</taxon>
    </lineage>
</organism>